<dbReference type="SUPFAM" id="SSF46689">
    <property type="entry name" value="Homeodomain-like"/>
    <property type="match status" value="1"/>
</dbReference>
<evidence type="ECO:0000313" key="5">
    <source>
        <dbReference type="EMBL" id="TCO40402.1"/>
    </source>
</evidence>
<dbReference type="Gene3D" id="1.10.10.60">
    <property type="entry name" value="Homeodomain-like"/>
    <property type="match status" value="1"/>
</dbReference>
<dbReference type="InterPro" id="IPR018060">
    <property type="entry name" value="HTH_AraC"/>
</dbReference>
<dbReference type="SUPFAM" id="SSF52317">
    <property type="entry name" value="Class I glutamine amidotransferase-like"/>
    <property type="match status" value="1"/>
</dbReference>
<keyword evidence="1" id="KW-0805">Transcription regulation</keyword>
<evidence type="ECO:0000256" key="1">
    <source>
        <dbReference type="ARBA" id="ARBA00023015"/>
    </source>
</evidence>
<evidence type="ECO:0000256" key="3">
    <source>
        <dbReference type="ARBA" id="ARBA00023163"/>
    </source>
</evidence>
<evidence type="ECO:0000256" key="2">
    <source>
        <dbReference type="ARBA" id="ARBA00023125"/>
    </source>
</evidence>
<keyword evidence="2" id="KW-0238">DNA-binding</keyword>
<dbReference type="GO" id="GO:0043565">
    <property type="term" value="F:sequence-specific DNA binding"/>
    <property type="evidence" value="ECO:0007669"/>
    <property type="project" value="InterPro"/>
</dbReference>
<dbReference type="Proteomes" id="UP000294862">
    <property type="component" value="Unassembled WGS sequence"/>
</dbReference>
<dbReference type="AlphaFoldDB" id="A0A4R2I8N2"/>
<dbReference type="InterPro" id="IPR009057">
    <property type="entry name" value="Homeodomain-like_sf"/>
</dbReference>
<dbReference type="EMBL" id="SLWQ01000005">
    <property type="protein sequence ID" value="TCO40402.1"/>
    <property type="molecule type" value="Genomic_DNA"/>
</dbReference>
<dbReference type="Pfam" id="PF12833">
    <property type="entry name" value="HTH_18"/>
    <property type="match status" value="1"/>
</dbReference>
<accession>A0A4R2I8N2</accession>
<gene>
    <name evidence="5" type="ORF">EV148_105197</name>
</gene>
<keyword evidence="3" id="KW-0804">Transcription</keyword>
<dbReference type="GO" id="GO:0003700">
    <property type="term" value="F:DNA-binding transcription factor activity"/>
    <property type="evidence" value="ECO:0007669"/>
    <property type="project" value="InterPro"/>
</dbReference>
<comment type="caution">
    <text evidence="5">The sequence shown here is derived from an EMBL/GenBank/DDBJ whole genome shotgun (WGS) entry which is preliminary data.</text>
</comment>
<proteinExistence type="predicted"/>
<sequence>MKDFELLLLDGTNPSGVSMTRDILAAAALLAGRSGEAAPAWGLHSVAGGCVELQGGIVARTTRLPARRRPARSVLLVPGIWVADARELRARIAADDCRQAIRLIAAHVAAGGQVAASCSAVFLLQAAGVLAGRRATTTWWLAPELARLAPDLRVEANRVLCIDGPVLTAGAAFAQSDLVLHLLRARFGARIAEGVSRVLLLHERGEQAQFVVPAMLASGDALVARLTRRVEGALPDVPSVAELAAELCVSERTLGRRVQRATGMGTIALIRSIRLHRARSLLQASRLSVDRVAAAVGYQDATALRRLMRKATGTTPAGMRATTAVAPPRKPARAAREDA</sequence>
<organism evidence="5 6">
    <name type="scientific">Dokdonella fugitiva</name>
    <dbReference type="NCBI Taxonomy" id="328517"/>
    <lineage>
        <taxon>Bacteria</taxon>
        <taxon>Pseudomonadati</taxon>
        <taxon>Pseudomonadota</taxon>
        <taxon>Gammaproteobacteria</taxon>
        <taxon>Lysobacterales</taxon>
        <taxon>Rhodanobacteraceae</taxon>
        <taxon>Dokdonella</taxon>
    </lineage>
</organism>
<dbReference type="SMART" id="SM00342">
    <property type="entry name" value="HTH_ARAC"/>
    <property type="match status" value="1"/>
</dbReference>
<evidence type="ECO:0000313" key="6">
    <source>
        <dbReference type="Proteomes" id="UP000294862"/>
    </source>
</evidence>
<dbReference type="PANTHER" id="PTHR46796:SF15">
    <property type="entry name" value="BLL1074 PROTEIN"/>
    <property type="match status" value="1"/>
</dbReference>
<keyword evidence="6" id="KW-1185">Reference proteome</keyword>
<dbReference type="PANTHER" id="PTHR46796">
    <property type="entry name" value="HTH-TYPE TRANSCRIPTIONAL ACTIVATOR RHAS-RELATED"/>
    <property type="match status" value="1"/>
</dbReference>
<feature type="domain" description="HTH araC/xylS-type" evidence="4">
    <location>
        <begin position="224"/>
        <end position="322"/>
    </location>
</feature>
<dbReference type="InterPro" id="IPR050204">
    <property type="entry name" value="AraC_XylS_family_regulators"/>
</dbReference>
<evidence type="ECO:0000259" key="4">
    <source>
        <dbReference type="PROSITE" id="PS01124"/>
    </source>
</evidence>
<dbReference type="RefSeq" id="WP_131998016.1">
    <property type="nucleotide sequence ID" value="NZ_JACGXM010000003.1"/>
</dbReference>
<name>A0A4R2I8N2_9GAMM</name>
<dbReference type="PROSITE" id="PS01124">
    <property type="entry name" value="HTH_ARAC_FAMILY_2"/>
    <property type="match status" value="1"/>
</dbReference>
<reference evidence="5 6" key="1">
    <citation type="journal article" date="2015" name="Stand. Genomic Sci.">
        <title>Genomic Encyclopedia of Bacterial and Archaeal Type Strains, Phase III: the genomes of soil and plant-associated and newly described type strains.</title>
        <authorList>
            <person name="Whitman W.B."/>
            <person name="Woyke T."/>
            <person name="Klenk H.P."/>
            <person name="Zhou Y."/>
            <person name="Lilburn T.G."/>
            <person name="Beck B.J."/>
            <person name="De Vos P."/>
            <person name="Vandamme P."/>
            <person name="Eisen J.A."/>
            <person name="Garrity G."/>
            <person name="Hugenholtz P."/>
            <person name="Kyrpides N.C."/>
        </authorList>
    </citation>
    <scope>NUCLEOTIDE SEQUENCE [LARGE SCALE GENOMIC DNA]</scope>
    <source>
        <strain evidence="5 6">A3</strain>
    </source>
</reference>
<dbReference type="Gene3D" id="3.40.50.880">
    <property type="match status" value="1"/>
</dbReference>
<dbReference type="InterPro" id="IPR029062">
    <property type="entry name" value="Class_I_gatase-like"/>
</dbReference>
<protein>
    <submittedName>
        <fullName evidence="5">Transcriptional regulator GlxA family with amidase domain</fullName>
    </submittedName>
</protein>
<dbReference type="OrthoDB" id="9803764at2"/>